<dbReference type="InterPro" id="IPR010985">
    <property type="entry name" value="Ribbon_hlx_hlx"/>
</dbReference>
<sequence>MEKDSKIKTRTVSFRIPEDVLHEIEKVAKTKLISTNGLINQILTQYTSWDKYEDRITMFRVPGESLQHILLHLDEVRRGEAVDIIFNIIRDWTLVSKKKFDIFSCLDTLEVYCRMVGVSIEDRVSNGVRSFVIMHNLGQNASILISDLAHKIFWELTRKKIETELTKTTVIAKVTTDF</sequence>
<proteinExistence type="predicted"/>
<dbReference type="RefSeq" id="WP_179371338.1">
    <property type="nucleotide sequence ID" value="NZ_CP026995.1"/>
</dbReference>
<dbReference type="OrthoDB" id="9879at2157"/>
<reference evidence="1 2" key="1">
    <citation type="submission" date="2018-02" db="EMBL/GenBank/DDBJ databases">
        <title>Complete genome of Nitrosopumilus ureaphilus PS0.</title>
        <authorList>
            <person name="Qin W."/>
            <person name="Zheng Y."/>
            <person name="Stahl D.A."/>
        </authorList>
    </citation>
    <scope>NUCLEOTIDE SEQUENCE [LARGE SCALE GENOMIC DNA]</scope>
    <source>
        <strain evidence="1 2">PS0</strain>
    </source>
</reference>
<dbReference type="GO" id="GO:0006355">
    <property type="term" value="P:regulation of DNA-templated transcription"/>
    <property type="evidence" value="ECO:0007669"/>
    <property type="project" value="InterPro"/>
</dbReference>
<dbReference type="KEGG" id="nue:C5F50_10540"/>
<dbReference type="Proteomes" id="UP000509478">
    <property type="component" value="Chromosome"/>
</dbReference>
<protein>
    <submittedName>
        <fullName evidence="1">Uncharacterized protein</fullName>
    </submittedName>
</protein>
<accession>A0A7D5R753</accession>
<evidence type="ECO:0000313" key="1">
    <source>
        <dbReference type="EMBL" id="QLH07457.1"/>
    </source>
</evidence>
<gene>
    <name evidence="1" type="ORF">C5F50_10540</name>
</gene>
<dbReference type="GeneID" id="56068555"/>
<evidence type="ECO:0000313" key="2">
    <source>
        <dbReference type="Proteomes" id="UP000509478"/>
    </source>
</evidence>
<organism evidence="1 2">
    <name type="scientific">Nitrosopumilus ureiphilus</name>
    <dbReference type="NCBI Taxonomy" id="1470067"/>
    <lineage>
        <taxon>Archaea</taxon>
        <taxon>Nitrososphaerota</taxon>
        <taxon>Nitrososphaeria</taxon>
        <taxon>Nitrosopumilales</taxon>
        <taxon>Nitrosopumilaceae</taxon>
        <taxon>Nitrosopumilus</taxon>
    </lineage>
</organism>
<name>A0A7D5R753_9ARCH</name>
<dbReference type="EMBL" id="CP026995">
    <property type="protein sequence ID" value="QLH07457.1"/>
    <property type="molecule type" value="Genomic_DNA"/>
</dbReference>
<dbReference type="SUPFAM" id="SSF47598">
    <property type="entry name" value="Ribbon-helix-helix"/>
    <property type="match status" value="1"/>
</dbReference>
<keyword evidence="2" id="KW-1185">Reference proteome</keyword>
<dbReference type="AlphaFoldDB" id="A0A7D5R753"/>